<gene>
    <name evidence="11" type="ORF">N7476_004792</name>
</gene>
<comment type="caution">
    <text evidence="11">The sequence shown here is derived from an EMBL/GenBank/DDBJ whole genome shotgun (WGS) entry which is preliminary data.</text>
</comment>
<dbReference type="GO" id="GO:0005524">
    <property type="term" value="F:ATP binding"/>
    <property type="evidence" value="ECO:0007669"/>
    <property type="project" value="UniProtKB-UniRule"/>
</dbReference>
<reference evidence="11" key="1">
    <citation type="submission" date="2022-12" db="EMBL/GenBank/DDBJ databases">
        <authorList>
            <person name="Petersen C."/>
        </authorList>
    </citation>
    <scope>NUCLEOTIDE SEQUENCE</scope>
    <source>
        <strain evidence="11">IBT 21472</strain>
    </source>
</reference>
<dbReference type="PANTHER" id="PTHR47634">
    <property type="entry name" value="PROTEIN KINASE DOMAIN-CONTAINING PROTEIN-RELATED"/>
    <property type="match status" value="1"/>
</dbReference>
<keyword evidence="2" id="KW-0723">Serine/threonine-protein kinase</keyword>
<dbReference type="PROSITE" id="PS50011">
    <property type="entry name" value="PROTEIN_KINASE_DOM"/>
    <property type="match status" value="1"/>
</dbReference>
<evidence type="ECO:0000256" key="5">
    <source>
        <dbReference type="ARBA" id="ARBA00022777"/>
    </source>
</evidence>
<dbReference type="GO" id="GO:0005737">
    <property type="term" value="C:cytoplasm"/>
    <property type="evidence" value="ECO:0007669"/>
    <property type="project" value="TreeGrafter"/>
</dbReference>
<keyword evidence="4 9" id="KW-0547">Nucleotide-binding</keyword>
<evidence type="ECO:0000256" key="6">
    <source>
        <dbReference type="ARBA" id="ARBA00022840"/>
    </source>
</evidence>
<evidence type="ECO:0000313" key="11">
    <source>
        <dbReference type="EMBL" id="KAJ5318372.1"/>
    </source>
</evidence>
<keyword evidence="5" id="KW-0418">Kinase</keyword>
<dbReference type="EC" id="2.7.11.1" evidence="1"/>
<evidence type="ECO:0000256" key="4">
    <source>
        <dbReference type="ARBA" id="ARBA00022741"/>
    </source>
</evidence>
<evidence type="ECO:0000256" key="9">
    <source>
        <dbReference type="PROSITE-ProRule" id="PRU10141"/>
    </source>
</evidence>
<dbReference type="Gene3D" id="3.30.200.20">
    <property type="entry name" value="Phosphorylase Kinase, domain 1"/>
    <property type="match status" value="1"/>
</dbReference>
<dbReference type="InterPro" id="IPR017441">
    <property type="entry name" value="Protein_kinase_ATP_BS"/>
</dbReference>
<dbReference type="PANTHER" id="PTHR47634:SF9">
    <property type="entry name" value="PROTEIN KINASE DOMAIN-CONTAINING PROTEIN-RELATED"/>
    <property type="match status" value="1"/>
</dbReference>
<keyword evidence="6 9" id="KW-0067">ATP-binding</keyword>
<dbReference type="SUPFAM" id="SSF56112">
    <property type="entry name" value="Protein kinase-like (PK-like)"/>
    <property type="match status" value="1"/>
</dbReference>
<sequence length="160" mass="18390">MRNITCYLSRRIVPLRSSYNSHKFMSTNADKSPMDQPTYISPIDAEPLHRYRPGGYHPVTLGDCLKAGRYKVLHKLGWGGYSTVWAARDQRTETYVAVKISVAEEEHGRETRELQTMRELASYPPNPTHVVQLLDDFDLTGPNGFHKCLIYELWGQTFQT</sequence>
<keyword evidence="3" id="KW-0808">Transferase</keyword>
<keyword evidence="12" id="KW-1185">Reference proteome</keyword>
<dbReference type="InterPro" id="IPR000719">
    <property type="entry name" value="Prot_kinase_dom"/>
</dbReference>
<comment type="catalytic activity">
    <reaction evidence="7">
        <text>L-threonyl-[protein] + ATP = O-phospho-L-threonyl-[protein] + ADP + H(+)</text>
        <dbReference type="Rhea" id="RHEA:46608"/>
        <dbReference type="Rhea" id="RHEA-COMP:11060"/>
        <dbReference type="Rhea" id="RHEA-COMP:11605"/>
        <dbReference type="ChEBI" id="CHEBI:15378"/>
        <dbReference type="ChEBI" id="CHEBI:30013"/>
        <dbReference type="ChEBI" id="CHEBI:30616"/>
        <dbReference type="ChEBI" id="CHEBI:61977"/>
        <dbReference type="ChEBI" id="CHEBI:456216"/>
        <dbReference type="EC" id="2.7.11.1"/>
    </reaction>
</comment>
<evidence type="ECO:0000256" key="1">
    <source>
        <dbReference type="ARBA" id="ARBA00012513"/>
    </source>
</evidence>
<feature type="domain" description="Protein kinase" evidence="10">
    <location>
        <begin position="70"/>
        <end position="160"/>
    </location>
</feature>
<proteinExistence type="predicted"/>
<protein>
    <recommendedName>
        <fullName evidence="1">non-specific serine/threonine protein kinase</fullName>
        <ecNumber evidence="1">2.7.11.1</ecNumber>
    </recommendedName>
</protein>
<dbReference type="AlphaFoldDB" id="A0A9W9U707"/>
<dbReference type="Proteomes" id="UP001147746">
    <property type="component" value="Unassembled WGS sequence"/>
</dbReference>
<evidence type="ECO:0000256" key="7">
    <source>
        <dbReference type="ARBA" id="ARBA00047899"/>
    </source>
</evidence>
<evidence type="ECO:0000256" key="8">
    <source>
        <dbReference type="ARBA" id="ARBA00048679"/>
    </source>
</evidence>
<dbReference type="EMBL" id="JAPZBO010000004">
    <property type="protein sequence ID" value="KAJ5318372.1"/>
    <property type="molecule type" value="Genomic_DNA"/>
</dbReference>
<dbReference type="GO" id="GO:0000245">
    <property type="term" value="P:spliceosomal complex assembly"/>
    <property type="evidence" value="ECO:0007669"/>
    <property type="project" value="TreeGrafter"/>
</dbReference>
<dbReference type="InterPro" id="IPR051334">
    <property type="entry name" value="SRPK"/>
</dbReference>
<feature type="binding site" evidence="9">
    <location>
        <position position="99"/>
    </location>
    <ligand>
        <name>ATP</name>
        <dbReference type="ChEBI" id="CHEBI:30616"/>
    </ligand>
</feature>
<dbReference type="GO" id="GO:0050684">
    <property type="term" value="P:regulation of mRNA processing"/>
    <property type="evidence" value="ECO:0007669"/>
    <property type="project" value="TreeGrafter"/>
</dbReference>
<comment type="catalytic activity">
    <reaction evidence="8">
        <text>L-seryl-[protein] + ATP = O-phospho-L-seryl-[protein] + ADP + H(+)</text>
        <dbReference type="Rhea" id="RHEA:17989"/>
        <dbReference type="Rhea" id="RHEA-COMP:9863"/>
        <dbReference type="Rhea" id="RHEA-COMP:11604"/>
        <dbReference type="ChEBI" id="CHEBI:15378"/>
        <dbReference type="ChEBI" id="CHEBI:29999"/>
        <dbReference type="ChEBI" id="CHEBI:30616"/>
        <dbReference type="ChEBI" id="CHEBI:83421"/>
        <dbReference type="ChEBI" id="CHEBI:456216"/>
        <dbReference type="EC" id="2.7.11.1"/>
    </reaction>
</comment>
<accession>A0A9W9U707</accession>
<evidence type="ECO:0000259" key="10">
    <source>
        <dbReference type="PROSITE" id="PS50011"/>
    </source>
</evidence>
<dbReference type="InterPro" id="IPR011009">
    <property type="entry name" value="Kinase-like_dom_sf"/>
</dbReference>
<evidence type="ECO:0000256" key="2">
    <source>
        <dbReference type="ARBA" id="ARBA00022527"/>
    </source>
</evidence>
<dbReference type="GO" id="GO:0004674">
    <property type="term" value="F:protein serine/threonine kinase activity"/>
    <property type="evidence" value="ECO:0007669"/>
    <property type="project" value="UniProtKB-KW"/>
</dbReference>
<organism evidence="11 12">
    <name type="scientific">Penicillium atrosanguineum</name>
    <dbReference type="NCBI Taxonomy" id="1132637"/>
    <lineage>
        <taxon>Eukaryota</taxon>
        <taxon>Fungi</taxon>
        <taxon>Dikarya</taxon>
        <taxon>Ascomycota</taxon>
        <taxon>Pezizomycotina</taxon>
        <taxon>Eurotiomycetes</taxon>
        <taxon>Eurotiomycetidae</taxon>
        <taxon>Eurotiales</taxon>
        <taxon>Aspergillaceae</taxon>
        <taxon>Penicillium</taxon>
    </lineage>
</organism>
<dbReference type="GO" id="GO:0005634">
    <property type="term" value="C:nucleus"/>
    <property type="evidence" value="ECO:0007669"/>
    <property type="project" value="TreeGrafter"/>
</dbReference>
<reference evidence="11" key="2">
    <citation type="journal article" date="2023" name="IMA Fungus">
        <title>Comparative genomic study of the Penicillium genus elucidates a diverse pangenome and 15 lateral gene transfer events.</title>
        <authorList>
            <person name="Petersen C."/>
            <person name="Sorensen T."/>
            <person name="Nielsen M.R."/>
            <person name="Sondergaard T.E."/>
            <person name="Sorensen J.L."/>
            <person name="Fitzpatrick D.A."/>
            <person name="Frisvad J.C."/>
            <person name="Nielsen K.L."/>
        </authorList>
    </citation>
    <scope>NUCLEOTIDE SEQUENCE</scope>
    <source>
        <strain evidence="11">IBT 21472</strain>
    </source>
</reference>
<evidence type="ECO:0000256" key="3">
    <source>
        <dbReference type="ARBA" id="ARBA00022679"/>
    </source>
</evidence>
<name>A0A9W9U707_9EURO</name>
<dbReference type="PROSITE" id="PS00107">
    <property type="entry name" value="PROTEIN_KINASE_ATP"/>
    <property type="match status" value="1"/>
</dbReference>
<evidence type="ECO:0000313" key="12">
    <source>
        <dbReference type="Proteomes" id="UP001147746"/>
    </source>
</evidence>